<evidence type="ECO:0000259" key="5">
    <source>
        <dbReference type="PROSITE" id="PS50931"/>
    </source>
</evidence>
<evidence type="ECO:0000313" key="6">
    <source>
        <dbReference type="EMBL" id="USG61796.1"/>
    </source>
</evidence>
<protein>
    <submittedName>
        <fullName evidence="6">LysR family transcriptional regulator</fullName>
    </submittedName>
</protein>
<sequence length="297" mass="33217">MSGNKQALDGMAVFVQVVESGGFSAAAQVFGSSPSFVSKQITRLEDRLGGRLLNRTTRKISLTDIGAQYFQKCKQILDDADAAEKSIHQLTDEPRGTLKVSAPVSFGLGYLRDELPVFMEKFPDVNLDIELNDRFVDVVAEGFDLVIRVGRMADSGLISRIIMASRGVIVASPDYIMARGKPQHPSELIHHDCISYAYTKTPNYWEFNTAEQKLFGQKVDPRVLCNSAELELSFALAGTGIARMPHYMCERELQDGRLMELFAEYEMPPLGVYAVYPSRLHLSAKVRVFIDFFANRF</sequence>
<dbReference type="InterPro" id="IPR036390">
    <property type="entry name" value="WH_DNA-bd_sf"/>
</dbReference>
<evidence type="ECO:0000256" key="1">
    <source>
        <dbReference type="ARBA" id="ARBA00009437"/>
    </source>
</evidence>
<dbReference type="CDD" id="cd08422">
    <property type="entry name" value="PBP2_CrgA_like"/>
    <property type="match status" value="1"/>
</dbReference>
<dbReference type="InterPro" id="IPR000847">
    <property type="entry name" value="LysR_HTH_N"/>
</dbReference>
<dbReference type="Gene3D" id="3.40.190.290">
    <property type="match status" value="1"/>
</dbReference>
<dbReference type="Pfam" id="PF00126">
    <property type="entry name" value="HTH_1"/>
    <property type="match status" value="1"/>
</dbReference>
<keyword evidence="2" id="KW-0805">Transcription regulation</keyword>
<dbReference type="Proteomes" id="UP001056291">
    <property type="component" value="Chromosome"/>
</dbReference>
<name>A0ABY4WAV7_9PROT</name>
<dbReference type="RefSeq" id="WP_251935027.1">
    <property type="nucleotide sequence ID" value="NZ_CP098747.1"/>
</dbReference>
<dbReference type="EMBL" id="CP098747">
    <property type="protein sequence ID" value="USG61796.1"/>
    <property type="molecule type" value="Genomic_DNA"/>
</dbReference>
<dbReference type="Gene3D" id="1.10.10.10">
    <property type="entry name" value="Winged helix-like DNA-binding domain superfamily/Winged helix DNA-binding domain"/>
    <property type="match status" value="1"/>
</dbReference>
<comment type="similarity">
    <text evidence="1">Belongs to the LysR transcriptional regulatory family.</text>
</comment>
<keyword evidence="7" id="KW-1185">Reference proteome</keyword>
<dbReference type="InterPro" id="IPR005119">
    <property type="entry name" value="LysR_subst-bd"/>
</dbReference>
<keyword evidence="4" id="KW-0804">Transcription</keyword>
<evidence type="ECO:0000256" key="4">
    <source>
        <dbReference type="ARBA" id="ARBA00023163"/>
    </source>
</evidence>
<organism evidence="6 7">
    <name type="scientific">Sneathiella marina</name>
    <dbReference type="NCBI Taxonomy" id="2950108"/>
    <lineage>
        <taxon>Bacteria</taxon>
        <taxon>Pseudomonadati</taxon>
        <taxon>Pseudomonadota</taxon>
        <taxon>Alphaproteobacteria</taxon>
        <taxon>Sneathiellales</taxon>
        <taxon>Sneathiellaceae</taxon>
        <taxon>Sneathiella</taxon>
    </lineage>
</organism>
<dbReference type="SUPFAM" id="SSF53850">
    <property type="entry name" value="Periplasmic binding protein-like II"/>
    <property type="match status" value="1"/>
</dbReference>
<keyword evidence="3" id="KW-0238">DNA-binding</keyword>
<dbReference type="InterPro" id="IPR036388">
    <property type="entry name" value="WH-like_DNA-bd_sf"/>
</dbReference>
<gene>
    <name evidence="6" type="ORF">NBZ79_02265</name>
</gene>
<evidence type="ECO:0000256" key="2">
    <source>
        <dbReference type="ARBA" id="ARBA00023015"/>
    </source>
</evidence>
<dbReference type="PROSITE" id="PS50931">
    <property type="entry name" value="HTH_LYSR"/>
    <property type="match status" value="1"/>
</dbReference>
<dbReference type="SUPFAM" id="SSF46785">
    <property type="entry name" value="Winged helix' DNA-binding domain"/>
    <property type="match status" value="1"/>
</dbReference>
<dbReference type="PANTHER" id="PTHR30537:SF5">
    <property type="entry name" value="HTH-TYPE TRANSCRIPTIONAL ACTIVATOR TTDR-RELATED"/>
    <property type="match status" value="1"/>
</dbReference>
<evidence type="ECO:0000256" key="3">
    <source>
        <dbReference type="ARBA" id="ARBA00023125"/>
    </source>
</evidence>
<proteinExistence type="inferred from homology"/>
<evidence type="ECO:0000313" key="7">
    <source>
        <dbReference type="Proteomes" id="UP001056291"/>
    </source>
</evidence>
<accession>A0ABY4WAV7</accession>
<reference evidence="6" key="1">
    <citation type="submission" date="2022-06" db="EMBL/GenBank/DDBJ databases">
        <title>Sneathiella actinostolidae sp. nov., isolated from a sea anemonein the Western Pacific Ocean.</title>
        <authorList>
            <person name="Wei M.J."/>
        </authorList>
    </citation>
    <scope>NUCLEOTIDE SEQUENCE</scope>
    <source>
        <strain evidence="6">PHK-P5</strain>
    </source>
</reference>
<dbReference type="PANTHER" id="PTHR30537">
    <property type="entry name" value="HTH-TYPE TRANSCRIPTIONAL REGULATOR"/>
    <property type="match status" value="1"/>
</dbReference>
<feature type="domain" description="HTH lysR-type" evidence="5">
    <location>
        <begin position="8"/>
        <end position="63"/>
    </location>
</feature>
<dbReference type="Pfam" id="PF03466">
    <property type="entry name" value="LysR_substrate"/>
    <property type="match status" value="1"/>
</dbReference>
<dbReference type="InterPro" id="IPR058163">
    <property type="entry name" value="LysR-type_TF_proteobact-type"/>
</dbReference>